<organism evidence="2 3">
    <name type="scientific">Phaseolus angularis</name>
    <name type="common">Azuki bean</name>
    <name type="synonym">Vigna angularis</name>
    <dbReference type="NCBI Taxonomy" id="3914"/>
    <lineage>
        <taxon>Eukaryota</taxon>
        <taxon>Viridiplantae</taxon>
        <taxon>Streptophyta</taxon>
        <taxon>Embryophyta</taxon>
        <taxon>Tracheophyta</taxon>
        <taxon>Spermatophyta</taxon>
        <taxon>Magnoliopsida</taxon>
        <taxon>eudicotyledons</taxon>
        <taxon>Gunneridae</taxon>
        <taxon>Pentapetalae</taxon>
        <taxon>rosids</taxon>
        <taxon>fabids</taxon>
        <taxon>Fabales</taxon>
        <taxon>Fabaceae</taxon>
        <taxon>Papilionoideae</taxon>
        <taxon>50 kb inversion clade</taxon>
        <taxon>NPAAA clade</taxon>
        <taxon>indigoferoid/millettioid clade</taxon>
        <taxon>Phaseoleae</taxon>
        <taxon>Vigna</taxon>
    </lineage>
</organism>
<dbReference type="Proteomes" id="UP000743370">
    <property type="component" value="Unassembled WGS sequence"/>
</dbReference>
<name>A0A8T0JUN8_PHAAN</name>
<gene>
    <name evidence="2" type="ORF">HKW66_Vig0148880</name>
</gene>
<accession>A0A8T0JUN8</accession>
<dbReference type="EMBL" id="JABFOF010000008">
    <property type="protein sequence ID" value="KAG2384348.1"/>
    <property type="molecule type" value="Genomic_DNA"/>
</dbReference>
<evidence type="ECO:0000256" key="1">
    <source>
        <dbReference type="SAM" id="MobiDB-lite"/>
    </source>
</evidence>
<sequence length="281" mass="30864">MGSQRQEPPHQRSASPPLPTDSLRPKPRATWSTLIPIKENQRTKGTLKSKHPSDHASEPDSDPDYRPHRLGSKTAHNRFALPTCSLKPLAPPPQPLQAPSCEAVKRDIDFWKSWPFGFDHGRRRWSGKGPTGARESTTSGGTTAGAGAALLGSTTGSSSTGKVVVCAMVKGCLKNEGKKRKSFGRHQQRRVHPFHATTVVHHAAPKSRCKAATTTRNLPPMDYHPWPSILETYKEANPKNAQYSDPNSEASSRILYLSASTRWNMSSSRHHKVAALIFSTT</sequence>
<feature type="region of interest" description="Disordered" evidence="1">
    <location>
        <begin position="121"/>
        <end position="145"/>
    </location>
</feature>
<feature type="region of interest" description="Disordered" evidence="1">
    <location>
        <begin position="1"/>
        <end position="71"/>
    </location>
</feature>
<feature type="compositionally biased region" description="Basic and acidic residues" evidence="1">
    <location>
        <begin position="51"/>
        <end position="67"/>
    </location>
</feature>
<feature type="compositionally biased region" description="Low complexity" evidence="1">
    <location>
        <begin position="136"/>
        <end position="145"/>
    </location>
</feature>
<evidence type="ECO:0000313" key="3">
    <source>
        <dbReference type="Proteomes" id="UP000743370"/>
    </source>
</evidence>
<dbReference type="AlphaFoldDB" id="A0A8T0JUN8"/>
<comment type="caution">
    <text evidence="2">The sequence shown here is derived from an EMBL/GenBank/DDBJ whole genome shotgun (WGS) entry which is preliminary data.</text>
</comment>
<evidence type="ECO:0000313" key="2">
    <source>
        <dbReference type="EMBL" id="KAG2384348.1"/>
    </source>
</evidence>
<proteinExistence type="predicted"/>
<protein>
    <submittedName>
        <fullName evidence="2">Uncharacterized protein</fullName>
    </submittedName>
</protein>
<reference evidence="2 3" key="1">
    <citation type="submission" date="2020-05" db="EMBL/GenBank/DDBJ databases">
        <title>Vigna angularis (adzuki bean) Var. LongXiaoDou No. 4 denovo assembly.</title>
        <authorList>
            <person name="Xiang H."/>
        </authorList>
    </citation>
    <scope>NUCLEOTIDE SEQUENCE [LARGE SCALE GENOMIC DNA]</scope>
    <source>
        <tissue evidence="2">Leaf</tissue>
    </source>
</reference>